<sequence>TDNPGPWTLHCQIEFHLALGFAVVLAEDPQDILKMSTVTLNRFPVSPEFLACSFKSVN</sequence>
<accession>A0A165LGW9</accession>
<keyword evidence="1" id="KW-0732">Signal</keyword>
<reference evidence="3 4" key="1">
    <citation type="journal article" date="2016" name="Mol. Biol. Evol.">
        <title>Comparative Genomics of Early-Diverging Mushroom-Forming Fungi Provides Insights into the Origins of Lignocellulose Decay Capabilities.</title>
        <authorList>
            <person name="Nagy L.G."/>
            <person name="Riley R."/>
            <person name="Tritt A."/>
            <person name="Adam C."/>
            <person name="Daum C."/>
            <person name="Floudas D."/>
            <person name="Sun H."/>
            <person name="Yadav J.S."/>
            <person name="Pangilinan J."/>
            <person name="Larsson K.H."/>
            <person name="Matsuura K."/>
            <person name="Barry K."/>
            <person name="Labutti K."/>
            <person name="Kuo R."/>
            <person name="Ohm R.A."/>
            <person name="Bhattacharya S.S."/>
            <person name="Shirouzu T."/>
            <person name="Yoshinaga Y."/>
            <person name="Martin F.M."/>
            <person name="Grigoriev I.V."/>
            <person name="Hibbett D.S."/>
        </authorList>
    </citation>
    <scope>NUCLEOTIDE SEQUENCE [LARGE SCALE GENOMIC DNA]</scope>
    <source>
        <strain evidence="3 4">L-15889</strain>
    </source>
</reference>
<feature type="chain" id="PRO_5007861666" description="Plastocyanin-like domain-containing protein" evidence="1">
    <location>
        <begin position="27"/>
        <end position="58"/>
    </location>
</feature>
<evidence type="ECO:0000256" key="1">
    <source>
        <dbReference type="SAM" id="SignalP"/>
    </source>
</evidence>
<name>A0A165LGW9_9APHY</name>
<feature type="domain" description="Plastocyanin-like" evidence="2">
    <location>
        <begin position="1"/>
        <end position="31"/>
    </location>
</feature>
<keyword evidence="4" id="KW-1185">Reference proteome</keyword>
<dbReference type="Gene3D" id="2.60.40.420">
    <property type="entry name" value="Cupredoxins - blue copper proteins"/>
    <property type="match status" value="1"/>
</dbReference>
<gene>
    <name evidence="3" type="ORF">DAEQUDRAFT_678642</name>
</gene>
<dbReference type="AlphaFoldDB" id="A0A165LGW9"/>
<dbReference type="EMBL" id="KV429130">
    <property type="protein sequence ID" value="KZT64404.1"/>
    <property type="molecule type" value="Genomic_DNA"/>
</dbReference>
<evidence type="ECO:0000313" key="3">
    <source>
        <dbReference type="EMBL" id="KZT64404.1"/>
    </source>
</evidence>
<dbReference type="Pfam" id="PF07731">
    <property type="entry name" value="Cu-oxidase_2"/>
    <property type="match status" value="1"/>
</dbReference>
<proteinExistence type="predicted"/>
<dbReference type="GO" id="GO:0016491">
    <property type="term" value="F:oxidoreductase activity"/>
    <property type="evidence" value="ECO:0007669"/>
    <property type="project" value="InterPro"/>
</dbReference>
<dbReference type="Proteomes" id="UP000076727">
    <property type="component" value="Unassembled WGS sequence"/>
</dbReference>
<organism evidence="3 4">
    <name type="scientific">Daedalea quercina L-15889</name>
    <dbReference type="NCBI Taxonomy" id="1314783"/>
    <lineage>
        <taxon>Eukaryota</taxon>
        <taxon>Fungi</taxon>
        <taxon>Dikarya</taxon>
        <taxon>Basidiomycota</taxon>
        <taxon>Agaricomycotina</taxon>
        <taxon>Agaricomycetes</taxon>
        <taxon>Polyporales</taxon>
        <taxon>Fomitopsis</taxon>
    </lineage>
</organism>
<feature type="non-terminal residue" evidence="3">
    <location>
        <position position="1"/>
    </location>
</feature>
<dbReference type="SUPFAM" id="SSF49503">
    <property type="entry name" value="Cupredoxins"/>
    <property type="match status" value="1"/>
</dbReference>
<protein>
    <recommendedName>
        <fullName evidence="2">Plastocyanin-like domain-containing protein</fullName>
    </recommendedName>
</protein>
<evidence type="ECO:0000259" key="2">
    <source>
        <dbReference type="Pfam" id="PF07731"/>
    </source>
</evidence>
<dbReference type="InterPro" id="IPR008972">
    <property type="entry name" value="Cupredoxin"/>
</dbReference>
<feature type="signal peptide" evidence="1">
    <location>
        <begin position="1"/>
        <end position="26"/>
    </location>
</feature>
<dbReference type="GO" id="GO:0005507">
    <property type="term" value="F:copper ion binding"/>
    <property type="evidence" value="ECO:0007669"/>
    <property type="project" value="InterPro"/>
</dbReference>
<evidence type="ECO:0000313" key="4">
    <source>
        <dbReference type="Proteomes" id="UP000076727"/>
    </source>
</evidence>
<dbReference type="OrthoDB" id="2797719at2759"/>
<dbReference type="InterPro" id="IPR011706">
    <property type="entry name" value="Cu-oxidase_C"/>
</dbReference>